<dbReference type="Gene3D" id="3.40.470.10">
    <property type="entry name" value="Uracil-DNA glycosylase-like domain"/>
    <property type="match status" value="1"/>
</dbReference>
<dbReference type="AlphaFoldDB" id="A0A402D6T6"/>
<keyword evidence="7" id="KW-0408">Iron</keyword>
<gene>
    <name evidence="10" type="ORF">CCAX7_38390</name>
</gene>
<evidence type="ECO:0000256" key="7">
    <source>
        <dbReference type="ARBA" id="ARBA00023004"/>
    </source>
</evidence>
<dbReference type="GO" id="GO:0006281">
    <property type="term" value="P:DNA repair"/>
    <property type="evidence" value="ECO:0007669"/>
    <property type="project" value="UniProtKB-KW"/>
</dbReference>
<keyword evidence="3" id="KW-0004">4Fe-4S</keyword>
<dbReference type="InterPro" id="IPR051536">
    <property type="entry name" value="UDG_Type-4/5"/>
</dbReference>
<evidence type="ECO:0000256" key="1">
    <source>
        <dbReference type="ARBA" id="ARBA00006521"/>
    </source>
</evidence>
<keyword evidence="9" id="KW-0234">DNA repair</keyword>
<comment type="similarity">
    <text evidence="1">Belongs to the uracil-DNA glycosylase (UDG) superfamily. Type 4 (UDGa) family.</text>
</comment>
<dbReference type="PANTHER" id="PTHR33693">
    <property type="entry name" value="TYPE-5 URACIL-DNA GLYCOSYLASE"/>
    <property type="match status" value="1"/>
</dbReference>
<evidence type="ECO:0000313" key="10">
    <source>
        <dbReference type="EMBL" id="BDI31788.1"/>
    </source>
</evidence>
<keyword evidence="8" id="KW-0411">Iron-sulfur</keyword>
<evidence type="ECO:0000313" key="11">
    <source>
        <dbReference type="Proteomes" id="UP000287394"/>
    </source>
</evidence>
<evidence type="ECO:0000256" key="9">
    <source>
        <dbReference type="ARBA" id="ARBA00023204"/>
    </source>
</evidence>
<dbReference type="GO" id="GO:0051539">
    <property type="term" value="F:4 iron, 4 sulfur cluster binding"/>
    <property type="evidence" value="ECO:0007669"/>
    <property type="project" value="UniProtKB-KW"/>
</dbReference>
<dbReference type="GO" id="GO:0046872">
    <property type="term" value="F:metal ion binding"/>
    <property type="evidence" value="ECO:0007669"/>
    <property type="project" value="UniProtKB-KW"/>
</dbReference>
<dbReference type="InterPro" id="IPR005273">
    <property type="entry name" value="Ura-DNA_glyco_family4"/>
</dbReference>
<keyword evidence="5" id="KW-0227">DNA damage</keyword>
<evidence type="ECO:0000256" key="5">
    <source>
        <dbReference type="ARBA" id="ARBA00022763"/>
    </source>
</evidence>
<keyword evidence="4" id="KW-0479">Metal-binding</keyword>
<proteinExistence type="inferred from homology"/>
<dbReference type="EMBL" id="AP025739">
    <property type="protein sequence ID" value="BDI31788.1"/>
    <property type="molecule type" value="Genomic_DNA"/>
</dbReference>
<dbReference type="Proteomes" id="UP000287394">
    <property type="component" value="Chromosome"/>
</dbReference>
<dbReference type="SMART" id="SM00987">
    <property type="entry name" value="UreE_C"/>
    <property type="match status" value="1"/>
</dbReference>
<dbReference type="GO" id="GO:0097506">
    <property type="term" value="F:deaminated base DNA N-glycosylase activity"/>
    <property type="evidence" value="ECO:0007669"/>
    <property type="project" value="UniProtKB-ARBA"/>
</dbReference>
<dbReference type="InterPro" id="IPR005122">
    <property type="entry name" value="Uracil-DNA_glycosylase-like"/>
</dbReference>
<evidence type="ECO:0000256" key="8">
    <source>
        <dbReference type="ARBA" id="ARBA00023014"/>
    </source>
</evidence>
<dbReference type="OrthoDB" id="5290748at2"/>
<keyword evidence="6" id="KW-0378">Hydrolase</keyword>
<evidence type="ECO:0000256" key="4">
    <source>
        <dbReference type="ARBA" id="ARBA00022723"/>
    </source>
</evidence>
<dbReference type="RefSeq" id="WP_119325160.1">
    <property type="nucleotide sequence ID" value="NZ_AP025739.1"/>
</dbReference>
<dbReference type="Pfam" id="PF03167">
    <property type="entry name" value="UDG"/>
    <property type="match status" value="1"/>
</dbReference>
<protein>
    <recommendedName>
        <fullName evidence="2">Type-4 uracil-DNA glycosylase</fullName>
    </recommendedName>
</protein>
<sequence length="217" mass="24152">MADPVTDREEKIRRIELLSQRASTCPACDLSQTRTHVVFGDGNAGSPLMLVGEGPGANEDATGVPFVGRAGKLLDECLREAGMLRKHVYITNVVKCRATLVADGRIQNRPPRPEESGTCVPLWLEKQIEIIQPRVILCLGAPAATAIIHKNFRMLQERGQWQESKYVKYAMAALHPAYILRQEGEAYVASRQFLIDDLIAAREKTIAVKNEPRMTLF</sequence>
<keyword evidence="11" id="KW-1185">Reference proteome</keyword>
<name>A0A402D6T6_9BACT</name>
<evidence type="ECO:0000256" key="2">
    <source>
        <dbReference type="ARBA" id="ARBA00019403"/>
    </source>
</evidence>
<dbReference type="KEGG" id="ccot:CCAX7_38390"/>
<reference evidence="10 11" key="1">
    <citation type="journal article" date="2019" name="Int. J. Syst. Evol. Microbiol.">
        <title>Capsulimonas corticalis gen. nov., sp. nov., an aerobic capsulated bacterium, of a novel bacterial order, Capsulimonadales ord. nov., of the class Armatimonadia of the phylum Armatimonadetes.</title>
        <authorList>
            <person name="Li J."/>
            <person name="Kudo C."/>
            <person name="Tonouchi A."/>
        </authorList>
    </citation>
    <scope>NUCLEOTIDE SEQUENCE [LARGE SCALE GENOMIC DNA]</scope>
    <source>
        <strain evidence="10 11">AX-7</strain>
    </source>
</reference>
<dbReference type="CDD" id="cd10030">
    <property type="entry name" value="UDG-F4_TTUDGA_SPO1dp_like"/>
    <property type="match status" value="1"/>
</dbReference>
<organism evidence="10 11">
    <name type="scientific">Capsulimonas corticalis</name>
    <dbReference type="NCBI Taxonomy" id="2219043"/>
    <lineage>
        <taxon>Bacteria</taxon>
        <taxon>Bacillati</taxon>
        <taxon>Armatimonadota</taxon>
        <taxon>Armatimonadia</taxon>
        <taxon>Capsulimonadales</taxon>
        <taxon>Capsulimonadaceae</taxon>
        <taxon>Capsulimonas</taxon>
    </lineage>
</organism>
<dbReference type="InterPro" id="IPR036895">
    <property type="entry name" value="Uracil-DNA_glycosylase-like_sf"/>
</dbReference>
<dbReference type="SMART" id="SM00986">
    <property type="entry name" value="UDG"/>
    <property type="match status" value="1"/>
</dbReference>
<accession>A0A402D6T6</accession>
<dbReference type="PANTHER" id="PTHR33693:SF9">
    <property type="entry name" value="TYPE-4 URACIL-DNA GLYCOSYLASE"/>
    <property type="match status" value="1"/>
</dbReference>
<evidence type="ECO:0000256" key="6">
    <source>
        <dbReference type="ARBA" id="ARBA00022801"/>
    </source>
</evidence>
<dbReference type="SUPFAM" id="SSF52141">
    <property type="entry name" value="Uracil-DNA glycosylase-like"/>
    <property type="match status" value="1"/>
</dbReference>
<dbReference type="NCBIfam" id="TIGR00758">
    <property type="entry name" value="UDG_fam4"/>
    <property type="match status" value="1"/>
</dbReference>
<evidence type="ECO:0000256" key="3">
    <source>
        <dbReference type="ARBA" id="ARBA00022485"/>
    </source>
</evidence>